<evidence type="ECO:0008006" key="3">
    <source>
        <dbReference type="Google" id="ProtNLM"/>
    </source>
</evidence>
<keyword evidence="2" id="KW-1185">Reference proteome</keyword>
<dbReference type="Proteomes" id="UP001589896">
    <property type="component" value="Unassembled WGS sequence"/>
</dbReference>
<protein>
    <recommendedName>
        <fullName evidence="3">DUF3885 domain-containing protein</fullName>
    </recommendedName>
</protein>
<proteinExistence type="predicted"/>
<reference evidence="1 2" key="1">
    <citation type="submission" date="2024-09" db="EMBL/GenBank/DDBJ databases">
        <authorList>
            <person name="Sun Q."/>
            <person name="Mori K."/>
        </authorList>
    </citation>
    <scope>NUCLEOTIDE SEQUENCE [LARGE SCALE GENOMIC DNA]</scope>
    <source>
        <strain evidence="1 2">KCTC 23076</strain>
    </source>
</reference>
<organism evidence="1 2">
    <name type="scientific">Lysobacter korlensis</name>
    <dbReference type="NCBI Taxonomy" id="553636"/>
    <lineage>
        <taxon>Bacteria</taxon>
        <taxon>Pseudomonadati</taxon>
        <taxon>Pseudomonadota</taxon>
        <taxon>Gammaproteobacteria</taxon>
        <taxon>Lysobacterales</taxon>
        <taxon>Lysobacteraceae</taxon>
        <taxon>Lysobacter</taxon>
    </lineage>
</organism>
<evidence type="ECO:0000313" key="1">
    <source>
        <dbReference type="EMBL" id="MFC0682553.1"/>
    </source>
</evidence>
<gene>
    <name evidence="1" type="ORF">ACFFGH_32380</name>
</gene>
<name>A0ABV6S358_9GAMM</name>
<sequence length="198" mass="23127">MQESAVELAICELVELDGDDLYDQMIWIDWRSFESEVIDSFSERLPAEDRLGYTNEETPTAITYRGKAYRNPLTSTPSDRYVTIFSIAEILKPEYHIYTEKESCDGDTHGFFLFTDAEFSELCTEHAAWVKDRLRPLALGIDGFSGFNIPYFGNESHGDPDLAQKFERLHTKMHARHERLLKKITEQLEGKRPFWKFW</sequence>
<comment type="caution">
    <text evidence="1">The sequence shown here is derived from an EMBL/GenBank/DDBJ whole genome shotgun (WGS) entry which is preliminary data.</text>
</comment>
<accession>A0ABV6S358</accession>
<evidence type="ECO:0000313" key="2">
    <source>
        <dbReference type="Proteomes" id="UP001589896"/>
    </source>
</evidence>
<dbReference type="EMBL" id="JBHLTG010000015">
    <property type="protein sequence ID" value="MFC0682553.1"/>
    <property type="molecule type" value="Genomic_DNA"/>
</dbReference>
<dbReference type="RefSeq" id="WP_386676676.1">
    <property type="nucleotide sequence ID" value="NZ_JBHLTG010000015.1"/>
</dbReference>